<reference evidence="4 5" key="1">
    <citation type="submission" date="2020-08" db="EMBL/GenBank/DDBJ databases">
        <title>Sequencing the genomes of 1000 actinobacteria strains.</title>
        <authorList>
            <person name="Klenk H.-P."/>
        </authorList>
    </citation>
    <scope>NUCLEOTIDE SEQUENCE [LARGE SCALE GENOMIC DNA]</scope>
    <source>
        <strain evidence="4 5">DSM 22826</strain>
    </source>
</reference>
<protein>
    <recommendedName>
        <fullName evidence="3">Anti-sigma K factor RskA C-terminal domain-containing protein</fullName>
    </recommendedName>
</protein>
<evidence type="ECO:0000313" key="4">
    <source>
        <dbReference type="EMBL" id="MBB2995840.1"/>
    </source>
</evidence>
<dbReference type="GO" id="GO:0005886">
    <property type="term" value="C:plasma membrane"/>
    <property type="evidence" value="ECO:0007669"/>
    <property type="project" value="InterPro"/>
</dbReference>
<proteinExistence type="predicted"/>
<keyword evidence="2" id="KW-1133">Transmembrane helix</keyword>
<gene>
    <name evidence="4" type="ORF">E9229_002031</name>
</gene>
<evidence type="ECO:0000259" key="3">
    <source>
        <dbReference type="Pfam" id="PF10099"/>
    </source>
</evidence>
<name>A0A839QJ27_9MICC</name>
<keyword evidence="2" id="KW-0472">Membrane</keyword>
<dbReference type="EMBL" id="JACHVS010000001">
    <property type="protein sequence ID" value="MBB2995840.1"/>
    <property type="molecule type" value="Genomic_DNA"/>
</dbReference>
<dbReference type="InterPro" id="IPR018764">
    <property type="entry name" value="RskA_C"/>
</dbReference>
<sequence length="296" mass="31376">MRHLDDAELASIALSGLASLEPESRRHIDTCPDCSVEAAAFSSVGSVARSQDFLDEPPAELWERITGELGVELSPQMLETSHANGVSSATTTGLFPRVVLPKTTPDDALAPTQDNHPAPEQRQATPEHSPDAGRPIRGLRPRRGRRAGNRNRSRAWIATAAVASFVLGAAVAVGVGQWVGRDRIEVVEQASLQPLPGWDASGTARVEDTAGKLQLVVDLPDNPVSGFREVWLLDLAGKTPGLLSVGTLNGDQGVFDLPPGVDLTKYNVVDVSHEPFDGNPAHSSDSIVRGELGSVS</sequence>
<comment type="caution">
    <text evidence="4">The sequence shown here is derived from an EMBL/GenBank/DDBJ whole genome shotgun (WGS) entry which is preliminary data.</text>
</comment>
<accession>A0A839QJ27</accession>
<evidence type="ECO:0000256" key="1">
    <source>
        <dbReference type="SAM" id="MobiDB-lite"/>
    </source>
</evidence>
<feature type="compositionally biased region" description="Basic residues" evidence="1">
    <location>
        <begin position="137"/>
        <end position="151"/>
    </location>
</feature>
<keyword evidence="5" id="KW-1185">Reference proteome</keyword>
<organism evidence="4 5">
    <name type="scientific">Paeniglutamicibacter cryotolerans</name>
    <dbReference type="NCBI Taxonomy" id="670079"/>
    <lineage>
        <taxon>Bacteria</taxon>
        <taxon>Bacillati</taxon>
        <taxon>Actinomycetota</taxon>
        <taxon>Actinomycetes</taxon>
        <taxon>Micrococcales</taxon>
        <taxon>Micrococcaceae</taxon>
        <taxon>Paeniglutamicibacter</taxon>
    </lineage>
</organism>
<keyword evidence="2" id="KW-0812">Transmembrane</keyword>
<dbReference type="Pfam" id="PF10099">
    <property type="entry name" value="RskA_C"/>
    <property type="match status" value="1"/>
</dbReference>
<evidence type="ECO:0000313" key="5">
    <source>
        <dbReference type="Proteomes" id="UP000523000"/>
    </source>
</evidence>
<feature type="region of interest" description="Disordered" evidence="1">
    <location>
        <begin position="97"/>
        <end position="151"/>
    </location>
</feature>
<feature type="transmembrane region" description="Helical" evidence="2">
    <location>
        <begin position="155"/>
        <end position="179"/>
    </location>
</feature>
<dbReference type="RefSeq" id="WP_183511034.1">
    <property type="nucleotide sequence ID" value="NZ_BAABGK010000042.1"/>
</dbReference>
<evidence type="ECO:0000256" key="2">
    <source>
        <dbReference type="SAM" id="Phobius"/>
    </source>
</evidence>
<feature type="region of interest" description="Disordered" evidence="1">
    <location>
        <begin position="276"/>
        <end position="296"/>
    </location>
</feature>
<dbReference type="Proteomes" id="UP000523000">
    <property type="component" value="Unassembled WGS sequence"/>
</dbReference>
<dbReference type="AlphaFoldDB" id="A0A839QJ27"/>
<feature type="domain" description="Anti-sigma K factor RskA C-terminal" evidence="3">
    <location>
        <begin position="158"/>
        <end position="282"/>
    </location>
</feature>